<dbReference type="Gene3D" id="3.40.50.150">
    <property type="entry name" value="Vaccinia Virus protein VP39"/>
    <property type="match status" value="1"/>
</dbReference>
<reference evidence="6" key="1">
    <citation type="journal article" date="2019" name="Int. J. Syst. Evol. Microbiol.">
        <title>The Global Catalogue of Microorganisms (GCM) 10K type strain sequencing project: providing services to taxonomists for standard genome sequencing and annotation.</title>
        <authorList>
            <consortium name="The Broad Institute Genomics Platform"/>
            <consortium name="The Broad Institute Genome Sequencing Center for Infectious Disease"/>
            <person name="Wu L."/>
            <person name="Ma J."/>
        </authorList>
    </citation>
    <scope>NUCLEOTIDE SEQUENCE [LARGE SCALE GENOMIC DNA]</scope>
    <source>
        <strain evidence="6">ZS-22-S1</strain>
    </source>
</reference>
<evidence type="ECO:0000256" key="2">
    <source>
        <dbReference type="ARBA" id="ARBA00022679"/>
    </source>
</evidence>
<dbReference type="Proteomes" id="UP001595859">
    <property type="component" value="Unassembled WGS sequence"/>
</dbReference>
<comment type="caution">
    <text evidence="5">The sequence shown here is derived from an EMBL/GenBank/DDBJ whole genome shotgun (WGS) entry which is preliminary data.</text>
</comment>
<gene>
    <name evidence="5" type="ORF">ACFPCV_23860</name>
</gene>
<evidence type="ECO:0000256" key="1">
    <source>
        <dbReference type="ARBA" id="ARBA00022603"/>
    </source>
</evidence>
<name>A0ABV9S7E8_9PSEU</name>
<dbReference type="GO" id="GO:0008168">
    <property type="term" value="F:methyltransferase activity"/>
    <property type="evidence" value="ECO:0007669"/>
    <property type="project" value="UniProtKB-KW"/>
</dbReference>
<evidence type="ECO:0000259" key="4">
    <source>
        <dbReference type="Pfam" id="PF08241"/>
    </source>
</evidence>
<organism evidence="5 6">
    <name type="scientific">Actinophytocola glycyrrhizae</name>
    <dbReference type="NCBI Taxonomy" id="2044873"/>
    <lineage>
        <taxon>Bacteria</taxon>
        <taxon>Bacillati</taxon>
        <taxon>Actinomycetota</taxon>
        <taxon>Actinomycetes</taxon>
        <taxon>Pseudonocardiales</taxon>
        <taxon>Pseudonocardiaceae</taxon>
    </lineage>
</organism>
<dbReference type="GO" id="GO:0032259">
    <property type="term" value="P:methylation"/>
    <property type="evidence" value="ECO:0007669"/>
    <property type="project" value="UniProtKB-KW"/>
</dbReference>
<sequence>MEQTQAFWDARAATFDDQPDHGLRDPDVRAAWADLLLPLLPPAPASVVDLGCGTGSLAVLLAQAGHSVRGVDLSARMVAAAGKKADAMGVRAEFRQGDAAVPPCPRASCDVVLARHVLWALPDPGAALDRWVELLRPDGRLVLIEGRWFTGAGLTATDCQALVLGRRREATVRRLDDPALWGGAIEDERYLLTSAV</sequence>
<protein>
    <submittedName>
        <fullName evidence="5">Class I SAM-dependent methyltransferase</fullName>
        <ecNumber evidence="5">2.1.1.-</ecNumber>
    </submittedName>
</protein>
<dbReference type="CDD" id="cd02440">
    <property type="entry name" value="AdoMet_MTases"/>
    <property type="match status" value="1"/>
</dbReference>
<feature type="domain" description="Methyltransferase type 11" evidence="4">
    <location>
        <begin position="48"/>
        <end position="143"/>
    </location>
</feature>
<evidence type="ECO:0000313" key="5">
    <source>
        <dbReference type="EMBL" id="MFC4856551.1"/>
    </source>
</evidence>
<keyword evidence="3" id="KW-0949">S-adenosyl-L-methionine</keyword>
<keyword evidence="6" id="KW-1185">Reference proteome</keyword>
<dbReference type="InterPro" id="IPR013216">
    <property type="entry name" value="Methyltransf_11"/>
</dbReference>
<dbReference type="SUPFAM" id="SSF53335">
    <property type="entry name" value="S-adenosyl-L-methionine-dependent methyltransferases"/>
    <property type="match status" value="1"/>
</dbReference>
<dbReference type="Pfam" id="PF08241">
    <property type="entry name" value="Methyltransf_11"/>
    <property type="match status" value="1"/>
</dbReference>
<keyword evidence="2 5" id="KW-0808">Transferase</keyword>
<dbReference type="EC" id="2.1.1.-" evidence="5"/>
<dbReference type="InterPro" id="IPR029063">
    <property type="entry name" value="SAM-dependent_MTases_sf"/>
</dbReference>
<dbReference type="EMBL" id="JBHSIS010000010">
    <property type="protein sequence ID" value="MFC4856551.1"/>
    <property type="molecule type" value="Genomic_DNA"/>
</dbReference>
<dbReference type="PANTHER" id="PTHR43464:SF19">
    <property type="entry name" value="UBIQUINONE BIOSYNTHESIS O-METHYLTRANSFERASE, MITOCHONDRIAL"/>
    <property type="match status" value="1"/>
</dbReference>
<accession>A0ABV9S7E8</accession>
<evidence type="ECO:0000256" key="3">
    <source>
        <dbReference type="ARBA" id="ARBA00022691"/>
    </source>
</evidence>
<proteinExistence type="predicted"/>
<dbReference type="PANTHER" id="PTHR43464">
    <property type="entry name" value="METHYLTRANSFERASE"/>
    <property type="match status" value="1"/>
</dbReference>
<evidence type="ECO:0000313" key="6">
    <source>
        <dbReference type="Proteomes" id="UP001595859"/>
    </source>
</evidence>
<dbReference type="RefSeq" id="WP_378058516.1">
    <property type="nucleotide sequence ID" value="NZ_JBHSIS010000010.1"/>
</dbReference>
<keyword evidence="1 5" id="KW-0489">Methyltransferase</keyword>